<feature type="transmembrane region" description="Helical" evidence="1">
    <location>
        <begin position="32"/>
        <end position="50"/>
    </location>
</feature>
<sequence length="136" mass="14402">MAATTAVRRASRRAARSAYEDRDGYRAKVHRWPWWLGLVLGGLLVVAGVAETVRLVRTGDGGLWFWFPTLVGGGALVVAGTLLLPRSPRLGYVLTTVGALAGILPTMWTLVVPVLLVVLIVSARRAAAAADTGTTP</sequence>
<keyword evidence="1" id="KW-0812">Transmembrane</keyword>
<evidence type="ECO:0000313" key="2">
    <source>
        <dbReference type="EMBL" id="GAA2139928.1"/>
    </source>
</evidence>
<organism evidence="2 3">
    <name type="scientific">Nocardioides koreensis</name>
    <dbReference type="NCBI Taxonomy" id="433651"/>
    <lineage>
        <taxon>Bacteria</taxon>
        <taxon>Bacillati</taxon>
        <taxon>Actinomycetota</taxon>
        <taxon>Actinomycetes</taxon>
        <taxon>Propionibacteriales</taxon>
        <taxon>Nocardioidaceae</taxon>
        <taxon>Nocardioides</taxon>
    </lineage>
</organism>
<comment type="caution">
    <text evidence="2">The sequence shown here is derived from an EMBL/GenBank/DDBJ whole genome shotgun (WGS) entry which is preliminary data.</text>
</comment>
<proteinExistence type="predicted"/>
<dbReference type="Proteomes" id="UP001501771">
    <property type="component" value="Unassembled WGS sequence"/>
</dbReference>
<accession>A0ABN2ZC34</accession>
<gene>
    <name evidence="2" type="ORF">GCM10009844_09150</name>
</gene>
<feature type="transmembrane region" description="Helical" evidence="1">
    <location>
        <begin position="90"/>
        <end position="121"/>
    </location>
</feature>
<evidence type="ECO:0000313" key="3">
    <source>
        <dbReference type="Proteomes" id="UP001501771"/>
    </source>
</evidence>
<keyword evidence="1" id="KW-0472">Membrane</keyword>
<protein>
    <submittedName>
        <fullName evidence="2">Uncharacterized protein</fullName>
    </submittedName>
</protein>
<dbReference type="EMBL" id="BAAAQR010000002">
    <property type="protein sequence ID" value="GAA2139928.1"/>
    <property type="molecule type" value="Genomic_DNA"/>
</dbReference>
<keyword evidence="3" id="KW-1185">Reference proteome</keyword>
<feature type="transmembrane region" description="Helical" evidence="1">
    <location>
        <begin position="62"/>
        <end position="84"/>
    </location>
</feature>
<keyword evidence="1" id="KW-1133">Transmembrane helix</keyword>
<name>A0ABN2ZC34_9ACTN</name>
<reference evidence="2 3" key="1">
    <citation type="journal article" date="2019" name="Int. J. Syst. Evol. Microbiol.">
        <title>The Global Catalogue of Microorganisms (GCM) 10K type strain sequencing project: providing services to taxonomists for standard genome sequencing and annotation.</title>
        <authorList>
            <consortium name="The Broad Institute Genomics Platform"/>
            <consortium name="The Broad Institute Genome Sequencing Center for Infectious Disease"/>
            <person name="Wu L."/>
            <person name="Ma J."/>
        </authorList>
    </citation>
    <scope>NUCLEOTIDE SEQUENCE [LARGE SCALE GENOMIC DNA]</scope>
    <source>
        <strain evidence="2 3">JCM 16022</strain>
    </source>
</reference>
<evidence type="ECO:0000256" key="1">
    <source>
        <dbReference type="SAM" id="Phobius"/>
    </source>
</evidence>